<organism evidence="7 8">
    <name type="scientific">Kitasatospora viridis</name>
    <dbReference type="NCBI Taxonomy" id="281105"/>
    <lineage>
        <taxon>Bacteria</taxon>
        <taxon>Bacillati</taxon>
        <taxon>Actinomycetota</taxon>
        <taxon>Actinomycetes</taxon>
        <taxon>Kitasatosporales</taxon>
        <taxon>Streptomycetaceae</taxon>
        <taxon>Kitasatospora</taxon>
    </lineage>
</organism>
<evidence type="ECO:0000256" key="1">
    <source>
        <dbReference type="ARBA" id="ARBA00009080"/>
    </source>
</evidence>
<comment type="caution">
    <text evidence="7">The sequence shown here is derived from an EMBL/GenBank/DDBJ whole genome shotgun (WGS) entry which is preliminary data.</text>
</comment>
<dbReference type="SUPFAM" id="SSF48179">
    <property type="entry name" value="6-phosphogluconate dehydrogenase C-terminal domain-like"/>
    <property type="match status" value="1"/>
</dbReference>
<dbReference type="Proteomes" id="UP000317940">
    <property type="component" value="Unassembled WGS sequence"/>
</dbReference>
<dbReference type="EMBL" id="VIWT01000001">
    <property type="protein sequence ID" value="TWF97067.1"/>
    <property type="molecule type" value="Genomic_DNA"/>
</dbReference>
<dbReference type="PANTHER" id="PTHR43580:SF2">
    <property type="entry name" value="CYTOKINE-LIKE NUCLEAR FACTOR N-PAC"/>
    <property type="match status" value="1"/>
</dbReference>
<dbReference type="GO" id="GO:0016054">
    <property type="term" value="P:organic acid catabolic process"/>
    <property type="evidence" value="ECO:0007669"/>
    <property type="project" value="UniProtKB-ARBA"/>
</dbReference>
<dbReference type="GO" id="GO:0016491">
    <property type="term" value="F:oxidoreductase activity"/>
    <property type="evidence" value="ECO:0007669"/>
    <property type="project" value="UniProtKB-KW"/>
</dbReference>
<gene>
    <name evidence="7" type="ORF">FHX73_11842</name>
</gene>
<dbReference type="Gene3D" id="3.40.50.720">
    <property type="entry name" value="NAD(P)-binding Rossmann-like Domain"/>
    <property type="match status" value="1"/>
</dbReference>
<evidence type="ECO:0000313" key="7">
    <source>
        <dbReference type="EMBL" id="TWF97067.1"/>
    </source>
</evidence>
<evidence type="ECO:0000256" key="4">
    <source>
        <dbReference type="PIRSR" id="PIRSR000103-1"/>
    </source>
</evidence>
<sequence>MAAGEDRAPGRVGVVGLGVMGGGMAHRLLAQGTPVVVWNRGADKAAPLAAAGAEVAATPAALAARVDTVLVSLADQAAVESVLFGPDGVLGALAPGGVVLNTSTVAPAFARALAERLAGTGHRILDACLLGNGQHAKDGELRFMVGGEPEVYERVEPLLASLGKEVRLVGGHGQGATLKLLLNMLMGIEMQALAEAVVLGQQAGLAPESVLQAIAASGFSSPVMRFKCGVMGRRAFERADFRLALMHKDLGLVRAEAQALGVPLAATDGAHAVLTEGLRRGLGELDCAAVLTVLEGMVGEPEPAP</sequence>
<comment type="similarity">
    <text evidence="1">Belongs to the HIBADH-related family.</text>
</comment>
<evidence type="ECO:0000256" key="2">
    <source>
        <dbReference type="ARBA" id="ARBA00023002"/>
    </source>
</evidence>
<reference evidence="7 8" key="1">
    <citation type="submission" date="2019-06" db="EMBL/GenBank/DDBJ databases">
        <title>Sequencing the genomes of 1000 actinobacteria strains.</title>
        <authorList>
            <person name="Klenk H.-P."/>
        </authorList>
    </citation>
    <scope>NUCLEOTIDE SEQUENCE [LARGE SCALE GENOMIC DNA]</scope>
    <source>
        <strain evidence="7 8">DSM 44826</strain>
    </source>
</reference>
<name>A0A561UCI2_9ACTN</name>
<keyword evidence="8" id="KW-1185">Reference proteome</keyword>
<evidence type="ECO:0000259" key="6">
    <source>
        <dbReference type="Pfam" id="PF14833"/>
    </source>
</evidence>
<dbReference type="PANTHER" id="PTHR43580">
    <property type="entry name" value="OXIDOREDUCTASE GLYR1-RELATED"/>
    <property type="match status" value="1"/>
</dbReference>
<accession>A0A561UCI2</accession>
<dbReference type="AlphaFoldDB" id="A0A561UCI2"/>
<dbReference type="GO" id="GO:0050661">
    <property type="term" value="F:NADP binding"/>
    <property type="evidence" value="ECO:0007669"/>
    <property type="project" value="InterPro"/>
</dbReference>
<evidence type="ECO:0000259" key="5">
    <source>
        <dbReference type="Pfam" id="PF03446"/>
    </source>
</evidence>
<dbReference type="RefSeq" id="WP_145903340.1">
    <property type="nucleotide sequence ID" value="NZ_BAAAMZ010000043.1"/>
</dbReference>
<keyword evidence="3" id="KW-0520">NAD</keyword>
<dbReference type="Pfam" id="PF14833">
    <property type="entry name" value="NAD_binding_11"/>
    <property type="match status" value="1"/>
</dbReference>
<evidence type="ECO:0000313" key="8">
    <source>
        <dbReference type="Proteomes" id="UP000317940"/>
    </source>
</evidence>
<dbReference type="InterPro" id="IPR036291">
    <property type="entry name" value="NAD(P)-bd_dom_sf"/>
</dbReference>
<dbReference type="InterPro" id="IPR029154">
    <property type="entry name" value="HIBADH-like_NADP-bd"/>
</dbReference>
<proteinExistence type="inferred from homology"/>
<dbReference type="InterPro" id="IPR015815">
    <property type="entry name" value="HIBADH-related"/>
</dbReference>
<dbReference type="InterPro" id="IPR013328">
    <property type="entry name" value="6PGD_dom2"/>
</dbReference>
<dbReference type="Gene3D" id="1.10.1040.10">
    <property type="entry name" value="N-(1-d-carboxylethyl)-l-norvaline Dehydrogenase, domain 2"/>
    <property type="match status" value="1"/>
</dbReference>
<feature type="active site" evidence="4">
    <location>
        <position position="179"/>
    </location>
</feature>
<dbReference type="InterPro" id="IPR002204">
    <property type="entry name" value="3-OH-isobutyrate_DH-rel_CS"/>
</dbReference>
<dbReference type="InterPro" id="IPR006115">
    <property type="entry name" value="6PGDH_NADP-bd"/>
</dbReference>
<feature type="domain" description="6-phosphogluconate dehydrogenase NADP-binding" evidence="5">
    <location>
        <begin position="11"/>
        <end position="170"/>
    </location>
</feature>
<keyword evidence="2" id="KW-0560">Oxidoreductase</keyword>
<dbReference type="InterPro" id="IPR008927">
    <property type="entry name" value="6-PGluconate_DH-like_C_sf"/>
</dbReference>
<dbReference type="OrthoDB" id="3185659at2"/>
<dbReference type="GO" id="GO:0051287">
    <property type="term" value="F:NAD binding"/>
    <property type="evidence" value="ECO:0007669"/>
    <property type="project" value="InterPro"/>
</dbReference>
<dbReference type="PROSITE" id="PS00895">
    <property type="entry name" value="3_HYDROXYISOBUT_DH"/>
    <property type="match status" value="1"/>
</dbReference>
<dbReference type="PIRSF" id="PIRSF000103">
    <property type="entry name" value="HIBADH"/>
    <property type="match status" value="1"/>
</dbReference>
<feature type="domain" description="3-hydroxyisobutyrate dehydrogenase-like NAD-binding" evidence="6">
    <location>
        <begin position="173"/>
        <end position="293"/>
    </location>
</feature>
<dbReference type="SUPFAM" id="SSF51735">
    <property type="entry name" value="NAD(P)-binding Rossmann-fold domains"/>
    <property type="match status" value="1"/>
</dbReference>
<evidence type="ECO:0000256" key="3">
    <source>
        <dbReference type="ARBA" id="ARBA00023027"/>
    </source>
</evidence>
<protein>
    <submittedName>
        <fullName evidence="7">3-hydroxyisobutyrate dehydrogenase</fullName>
    </submittedName>
</protein>
<dbReference type="InterPro" id="IPR051265">
    <property type="entry name" value="HIBADH-related_NP60_sf"/>
</dbReference>
<dbReference type="Pfam" id="PF03446">
    <property type="entry name" value="NAD_binding_2"/>
    <property type="match status" value="1"/>
</dbReference>